<evidence type="ECO:0000313" key="2">
    <source>
        <dbReference type="Proteomes" id="UP000008988"/>
    </source>
</evidence>
<name>B5VHQ7_YEAS6</name>
<dbReference type="EMBL" id="ABSV01000713">
    <property type="protein sequence ID" value="EDZ72540.1"/>
    <property type="molecule type" value="Genomic_DNA"/>
</dbReference>
<evidence type="ECO:0000313" key="1">
    <source>
        <dbReference type="EMBL" id="EDZ72540.1"/>
    </source>
</evidence>
<protein>
    <submittedName>
        <fullName evidence="1">Uncharacterized protein</fullName>
    </submittedName>
</protein>
<gene>
    <name evidence="1" type="ORF">AWRI1631_51960</name>
</gene>
<reference evidence="1 2" key="1">
    <citation type="journal article" date="2008" name="FEMS Yeast Res.">
        <title>Comparative genome analysis of a Saccharomyces cerevisiae wine strain.</title>
        <authorList>
            <person name="Borneman A.R."/>
            <person name="Forgan A.H."/>
            <person name="Pretorius I.S."/>
            <person name="Chambers P.J."/>
        </authorList>
    </citation>
    <scope>NUCLEOTIDE SEQUENCE [LARGE SCALE GENOMIC DNA]</scope>
    <source>
        <strain evidence="1 2">AWRI1631</strain>
    </source>
</reference>
<proteinExistence type="predicted"/>
<organism evidence="1 2">
    <name type="scientific">Saccharomyces cerevisiae (strain AWRI1631)</name>
    <name type="common">Baker's yeast</name>
    <dbReference type="NCBI Taxonomy" id="545124"/>
    <lineage>
        <taxon>Eukaryota</taxon>
        <taxon>Fungi</taxon>
        <taxon>Dikarya</taxon>
        <taxon>Ascomycota</taxon>
        <taxon>Saccharomycotina</taxon>
        <taxon>Saccharomycetes</taxon>
        <taxon>Saccharomycetales</taxon>
        <taxon>Saccharomycetaceae</taxon>
        <taxon>Saccharomyces</taxon>
    </lineage>
</organism>
<dbReference type="AlphaFoldDB" id="B5VHQ7"/>
<dbReference type="Proteomes" id="UP000008988">
    <property type="component" value="Unassembled WGS sequence"/>
</dbReference>
<accession>B5VHQ7</accession>
<sequence>MAGIVILFWGFFSNNFNKRSFAISYSSSQDTLDTLLDCISLNVGNFNGSFTIFSNNLSSKSEKKGSIPKRRQYKVTPTAQISIMNEMQEPRNKFSFVKLYLVNASSPKHISGAKNAGVPTVLANSNSSKDSLLSELFVLLAAKETPKSEILTVPSPDINKLAGLISR</sequence>
<comment type="caution">
    <text evidence="1">The sequence shown here is derived from an EMBL/GenBank/DDBJ whole genome shotgun (WGS) entry which is preliminary data.</text>
</comment>